<keyword evidence="5" id="KW-1185">Reference proteome</keyword>
<gene>
    <name evidence="4" type="ORF">SBAD_LOCUS5769</name>
</gene>
<dbReference type="WBParaSite" id="SBAD_0000599601-mRNA-1">
    <property type="protein sequence ID" value="SBAD_0000599601-mRNA-1"/>
    <property type="gene ID" value="SBAD_0000599601"/>
</dbReference>
<dbReference type="InterPro" id="IPR036967">
    <property type="entry name" value="Ribosomal_uS11_sf"/>
</dbReference>
<keyword evidence="2" id="KW-0689">Ribosomal protein</keyword>
<dbReference type="HAMAP" id="MF_01310">
    <property type="entry name" value="Ribosomal_uS11"/>
    <property type="match status" value="1"/>
</dbReference>
<evidence type="ECO:0000256" key="1">
    <source>
        <dbReference type="ARBA" id="ARBA00006194"/>
    </source>
</evidence>
<dbReference type="GO" id="GO:0006412">
    <property type="term" value="P:translation"/>
    <property type="evidence" value="ECO:0007669"/>
    <property type="project" value="InterPro"/>
</dbReference>
<dbReference type="Gene3D" id="3.30.420.80">
    <property type="entry name" value="Ribosomal protein S11"/>
    <property type="match status" value="2"/>
</dbReference>
<dbReference type="PANTHER" id="PTHR11759">
    <property type="entry name" value="40S RIBOSOMAL PROTEIN S14/30S RIBOSOMAL PROTEIN S11"/>
    <property type="match status" value="1"/>
</dbReference>
<name>A0A183IQ71_9BILA</name>
<dbReference type="Pfam" id="PF00411">
    <property type="entry name" value="Ribosomal_S11"/>
    <property type="match status" value="1"/>
</dbReference>
<organism evidence="6">
    <name type="scientific">Soboliphyme baturini</name>
    <dbReference type="NCBI Taxonomy" id="241478"/>
    <lineage>
        <taxon>Eukaryota</taxon>
        <taxon>Metazoa</taxon>
        <taxon>Ecdysozoa</taxon>
        <taxon>Nematoda</taxon>
        <taxon>Enoplea</taxon>
        <taxon>Dorylaimia</taxon>
        <taxon>Dioctophymatida</taxon>
        <taxon>Dioctophymatoidea</taxon>
        <taxon>Soboliphymatidae</taxon>
        <taxon>Soboliphyme</taxon>
    </lineage>
</organism>
<evidence type="ECO:0000313" key="6">
    <source>
        <dbReference type="WBParaSite" id="SBAD_0000599601-mRNA-1"/>
    </source>
</evidence>
<evidence type="ECO:0000256" key="3">
    <source>
        <dbReference type="ARBA" id="ARBA00023274"/>
    </source>
</evidence>
<evidence type="ECO:0000256" key="2">
    <source>
        <dbReference type="ARBA" id="ARBA00022980"/>
    </source>
</evidence>
<evidence type="ECO:0000313" key="4">
    <source>
        <dbReference type="EMBL" id="VDP08260.1"/>
    </source>
</evidence>
<reference evidence="4 5" key="2">
    <citation type="submission" date="2018-11" db="EMBL/GenBank/DDBJ databases">
        <authorList>
            <consortium name="Pathogen Informatics"/>
        </authorList>
    </citation>
    <scope>NUCLEOTIDE SEQUENCE [LARGE SCALE GENOMIC DNA]</scope>
</reference>
<dbReference type="SUPFAM" id="SSF53137">
    <property type="entry name" value="Translational machinery components"/>
    <property type="match status" value="1"/>
</dbReference>
<protein>
    <submittedName>
        <fullName evidence="6">30S ribosomal protein S11</fullName>
    </submittedName>
</protein>
<reference evidence="6" key="1">
    <citation type="submission" date="2016-06" db="UniProtKB">
        <authorList>
            <consortium name="WormBaseParasite"/>
        </authorList>
    </citation>
    <scope>IDENTIFICATION</scope>
</reference>
<dbReference type="InterPro" id="IPR001971">
    <property type="entry name" value="Ribosomal_uS11"/>
</dbReference>
<dbReference type="GO" id="GO:0003735">
    <property type="term" value="F:structural constituent of ribosome"/>
    <property type="evidence" value="ECO:0007669"/>
    <property type="project" value="InterPro"/>
</dbReference>
<dbReference type="Proteomes" id="UP000270296">
    <property type="component" value="Unassembled WGS sequence"/>
</dbReference>
<dbReference type="EMBL" id="UZAM01009231">
    <property type="protein sequence ID" value="VDP08260.1"/>
    <property type="molecule type" value="Genomic_DNA"/>
</dbReference>
<proteinExistence type="inferred from homology"/>
<sequence length="141" mass="15593">MLTVQNIQFDGKLFSDETLRPIKLAQAFPTIETLKQTFYGIPFEDIPICYMKCSKNNTLITIADAKGKPILYTSCSVEGFKNSVKAMRRGIKTVRIMVKGLGPGRMSAIKGMATGGLNIVSITDNTILPELGPRPRKERKV</sequence>
<dbReference type="OrthoDB" id="1654884at2759"/>
<accession>A0A183IQ71</accession>
<dbReference type="AlphaFoldDB" id="A0A183IQ71"/>
<dbReference type="GO" id="GO:0005840">
    <property type="term" value="C:ribosome"/>
    <property type="evidence" value="ECO:0007669"/>
    <property type="project" value="UniProtKB-KW"/>
</dbReference>
<evidence type="ECO:0000313" key="5">
    <source>
        <dbReference type="Proteomes" id="UP000270296"/>
    </source>
</evidence>
<dbReference type="GO" id="GO:1990904">
    <property type="term" value="C:ribonucleoprotein complex"/>
    <property type="evidence" value="ECO:0007669"/>
    <property type="project" value="UniProtKB-KW"/>
</dbReference>
<keyword evidence="3" id="KW-0687">Ribonucleoprotein</keyword>
<comment type="similarity">
    <text evidence="1">Belongs to the universal ribosomal protein uS11 family.</text>
</comment>